<protein>
    <recommendedName>
        <fullName evidence="2">Cytoskeleton protein RodZ-like C-terminal domain-containing protein</fullName>
    </recommendedName>
</protein>
<gene>
    <name evidence="3" type="ORF">AVDCRST_MAG51-2284</name>
</gene>
<proteinExistence type="predicted"/>
<sequence>MSDLSQDVSAGTLLRRARESAGLHVAALAVALKVPVRKLEALEADRYDDLPDAVFARALASSVCRNLKIDPQPVLARLPQTAAPRLARTQDSINAPFRAPGDTIGSGWKEQLRRPMPLAVIALLLGAVLLIFLPDFRPETTTTAAAAKPEPAAAPMAAPVVLQPSNEPALAATAPVIATSEAPLVAPSAAPLAQAPQGSPGPGVSPSSSVPVGATPTAAGTSAAAASGLVVFRTSGPSWIQVTDARGTVTLRRQLEAGESVGASGQLPLSVTVGSAGATRVDVRGKAFDLAPVTRDNVARFEVK</sequence>
<dbReference type="InterPro" id="IPR050400">
    <property type="entry name" value="Bact_Cytoskel_RodZ"/>
</dbReference>
<feature type="region of interest" description="Disordered" evidence="1">
    <location>
        <begin position="191"/>
        <end position="215"/>
    </location>
</feature>
<dbReference type="AlphaFoldDB" id="A0A6J4PTN6"/>
<dbReference type="Pfam" id="PF13413">
    <property type="entry name" value="HTH_25"/>
    <property type="match status" value="1"/>
</dbReference>
<dbReference type="Gene3D" id="1.10.260.40">
    <property type="entry name" value="lambda repressor-like DNA-binding domains"/>
    <property type="match status" value="1"/>
</dbReference>
<dbReference type="PANTHER" id="PTHR34475">
    <property type="match status" value="1"/>
</dbReference>
<dbReference type="InterPro" id="IPR001387">
    <property type="entry name" value="Cro/C1-type_HTH"/>
</dbReference>
<dbReference type="InterPro" id="IPR010982">
    <property type="entry name" value="Lambda_DNA-bd_dom_sf"/>
</dbReference>
<dbReference type="PANTHER" id="PTHR34475:SF1">
    <property type="entry name" value="CYTOSKELETON PROTEIN RODZ"/>
    <property type="match status" value="1"/>
</dbReference>
<name>A0A6J4PTN6_9BURK</name>
<evidence type="ECO:0000259" key="2">
    <source>
        <dbReference type="Pfam" id="PF13464"/>
    </source>
</evidence>
<dbReference type="CDD" id="cd00093">
    <property type="entry name" value="HTH_XRE"/>
    <property type="match status" value="1"/>
</dbReference>
<evidence type="ECO:0000313" key="3">
    <source>
        <dbReference type="EMBL" id="CAA9425074.1"/>
    </source>
</evidence>
<dbReference type="EMBL" id="CADCUX010000483">
    <property type="protein sequence ID" value="CAA9425074.1"/>
    <property type="molecule type" value="Genomic_DNA"/>
</dbReference>
<dbReference type="InterPro" id="IPR025194">
    <property type="entry name" value="RodZ-like_C"/>
</dbReference>
<reference evidence="3" key="1">
    <citation type="submission" date="2020-02" db="EMBL/GenBank/DDBJ databases">
        <authorList>
            <person name="Meier V. D."/>
        </authorList>
    </citation>
    <scope>NUCLEOTIDE SEQUENCE</scope>
    <source>
        <strain evidence="3">AVDCRST_MAG51</strain>
    </source>
</reference>
<feature type="domain" description="Cytoskeleton protein RodZ-like C-terminal" evidence="2">
    <location>
        <begin position="231"/>
        <end position="302"/>
    </location>
</feature>
<dbReference type="GO" id="GO:0003677">
    <property type="term" value="F:DNA binding"/>
    <property type="evidence" value="ECO:0007669"/>
    <property type="project" value="InterPro"/>
</dbReference>
<evidence type="ECO:0000256" key="1">
    <source>
        <dbReference type="SAM" id="MobiDB-lite"/>
    </source>
</evidence>
<accession>A0A6J4PTN6</accession>
<organism evidence="3">
    <name type="scientific">uncultured Ramlibacter sp</name>
    <dbReference type="NCBI Taxonomy" id="260755"/>
    <lineage>
        <taxon>Bacteria</taxon>
        <taxon>Pseudomonadati</taxon>
        <taxon>Pseudomonadota</taxon>
        <taxon>Betaproteobacteria</taxon>
        <taxon>Burkholderiales</taxon>
        <taxon>Comamonadaceae</taxon>
        <taxon>Ramlibacter</taxon>
        <taxon>environmental samples</taxon>
    </lineage>
</organism>
<dbReference type="Pfam" id="PF13464">
    <property type="entry name" value="RodZ_C"/>
    <property type="match status" value="1"/>
</dbReference>